<evidence type="ECO:0000256" key="3">
    <source>
        <dbReference type="ARBA" id="ARBA00008342"/>
    </source>
</evidence>
<dbReference type="InterPro" id="IPR041354">
    <property type="entry name" value="4PPT_N"/>
</dbReference>
<dbReference type="RefSeq" id="WP_308947873.1">
    <property type="nucleotide sequence ID" value="NZ_JARXHW010000001.1"/>
</dbReference>
<evidence type="ECO:0000259" key="13">
    <source>
        <dbReference type="Pfam" id="PF17837"/>
    </source>
</evidence>
<dbReference type="Pfam" id="PF01648">
    <property type="entry name" value="ACPS"/>
    <property type="match status" value="1"/>
</dbReference>
<evidence type="ECO:0000256" key="8">
    <source>
        <dbReference type="ARBA" id="ARBA00029894"/>
    </source>
</evidence>
<keyword evidence="15" id="KW-1185">Reference proteome</keyword>
<dbReference type="PRINTS" id="PR01399">
    <property type="entry name" value="ENTSNTHTASED"/>
</dbReference>
<feature type="domain" description="4'-phosphopantetheinyl transferase N-terminal" evidence="13">
    <location>
        <begin position="46"/>
        <end position="104"/>
    </location>
</feature>
<protein>
    <recommendedName>
        <fullName evidence="5">Enterobactin synthase component D</fullName>
    </recommendedName>
    <alternativeName>
        <fullName evidence="8">4'-phosphopantetheinyl transferase EntD</fullName>
    </alternativeName>
    <alternativeName>
        <fullName evidence="9">Enterochelin synthase D</fullName>
    </alternativeName>
</protein>
<comment type="catalytic activity">
    <reaction evidence="10">
        <text>apo-[aryl-carrier protein] + CoA = holo-[aryl-carrier protein] + adenosine 3',5'-bisphosphate + H(+)</text>
        <dbReference type="Rhea" id="RHEA:48404"/>
        <dbReference type="Rhea" id="RHEA-COMP:15903"/>
        <dbReference type="Rhea" id="RHEA-COMP:17557"/>
        <dbReference type="ChEBI" id="CHEBI:15378"/>
        <dbReference type="ChEBI" id="CHEBI:29999"/>
        <dbReference type="ChEBI" id="CHEBI:57287"/>
        <dbReference type="ChEBI" id="CHEBI:58343"/>
        <dbReference type="ChEBI" id="CHEBI:64479"/>
    </reaction>
</comment>
<feature type="domain" description="4'-phosphopantetheinyl transferase" evidence="12">
    <location>
        <begin position="112"/>
        <end position="215"/>
    </location>
</feature>
<dbReference type="EMBL" id="JARXHW010000001">
    <property type="protein sequence ID" value="MDQ8205912.1"/>
    <property type="molecule type" value="Genomic_DNA"/>
</dbReference>
<dbReference type="Proteomes" id="UP001225316">
    <property type="component" value="Unassembled WGS sequence"/>
</dbReference>
<name>A0ABU1ASG0_9BACT</name>
<organism evidence="14 15">
    <name type="scientific">Thalassobacterium maritimum</name>
    <dbReference type="NCBI Taxonomy" id="3041265"/>
    <lineage>
        <taxon>Bacteria</taxon>
        <taxon>Pseudomonadati</taxon>
        <taxon>Verrucomicrobiota</taxon>
        <taxon>Opitutia</taxon>
        <taxon>Puniceicoccales</taxon>
        <taxon>Coraliomargaritaceae</taxon>
        <taxon>Thalassobacterium</taxon>
    </lineage>
</organism>
<dbReference type="InterPro" id="IPR037143">
    <property type="entry name" value="4-PPantetheinyl_Trfase_dom_sf"/>
</dbReference>
<evidence type="ECO:0000313" key="14">
    <source>
        <dbReference type="EMBL" id="MDQ8205912.1"/>
    </source>
</evidence>
<evidence type="ECO:0000256" key="11">
    <source>
        <dbReference type="ARBA" id="ARBA00049191"/>
    </source>
</evidence>
<dbReference type="PANTHER" id="PTHR38096">
    <property type="entry name" value="ENTEROBACTIN SYNTHASE COMPONENT D"/>
    <property type="match status" value="1"/>
</dbReference>
<evidence type="ECO:0000256" key="5">
    <source>
        <dbReference type="ARBA" id="ARBA00019087"/>
    </source>
</evidence>
<dbReference type="PANTHER" id="PTHR38096:SF1">
    <property type="entry name" value="ENTEROBACTIN SYNTHASE COMPONENT D"/>
    <property type="match status" value="1"/>
</dbReference>
<evidence type="ECO:0000259" key="12">
    <source>
        <dbReference type="Pfam" id="PF01648"/>
    </source>
</evidence>
<dbReference type="InterPro" id="IPR003542">
    <property type="entry name" value="Enbac_synth_compD-like"/>
</dbReference>
<evidence type="ECO:0000256" key="1">
    <source>
        <dbReference type="ARBA" id="ARBA00003937"/>
    </source>
</evidence>
<comment type="caution">
    <text evidence="14">The sequence shown here is derived from an EMBL/GenBank/DDBJ whole genome shotgun (WGS) entry which is preliminary data.</text>
</comment>
<dbReference type="Pfam" id="PF17837">
    <property type="entry name" value="4PPT_N"/>
    <property type="match status" value="1"/>
</dbReference>
<dbReference type="GO" id="GO:0016740">
    <property type="term" value="F:transferase activity"/>
    <property type="evidence" value="ECO:0007669"/>
    <property type="project" value="UniProtKB-KW"/>
</dbReference>
<comment type="function">
    <text evidence="1">Involved in the biosynthesis of the siderophore enterobactin (enterochelin), which is a macrocyclic trimeric lactone of N-(2,3-dihydroxybenzoyl)-serine. The serine trilactone serves as a scaffolding for the three catechol functionalities that provide hexadentate coordination for the tightly ligated iron(2+) atoms. Plays an essential role in the assembly of the enterobactin by catalyzing the transfer of the 4'-phosphopantetheine (Ppant) moiety from coenzyme A to the apo-domains of both EntB (ArCP domain) and EntF (PCP domain) to yield their holo-forms which make them competent for the activation of 2,3-dihydroxybenzoate (DHB) and L-serine, respectively.</text>
</comment>
<evidence type="ECO:0000256" key="9">
    <source>
        <dbReference type="ARBA" id="ARBA00031996"/>
    </source>
</evidence>
<evidence type="ECO:0000313" key="15">
    <source>
        <dbReference type="Proteomes" id="UP001225316"/>
    </source>
</evidence>
<comment type="catalytic activity">
    <reaction evidence="11">
        <text>apo-[peptidyl-carrier protein] + CoA = holo-[peptidyl-carrier protein] + adenosine 3',5'-bisphosphate + H(+)</text>
        <dbReference type="Rhea" id="RHEA:46228"/>
        <dbReference type="Rhea" id="RHEA-COMP:11479"/>
        <dbReference type="Rhea" id="RHEA-COMP:11480"/>
        <dbReference type="ChEBI" id="CHEBI:15378"/>
        <dbReference type="ChEBI" id="CHEBI:29999"/>
        <dbReference type="ChEBI" id="CHEBI:57287"/>
        <dbReference type="ChEBI" id="CHEBI:58343"/>
        <dbReference type="ChEBI" id="CHEBI:64479"/>
    </reaction>
</comment>
<evidence type="ECO:0000256" key="4">
    <source>
        <dbReference type="ARBA" id="ARBA00011503"/>
    </source>
</evidence>
<reference evidence="14 15" key="1">
    <citation type="submission" date="2023-04" db="EMBL/GenBank/DDBJ databases">
        <title>A novel bacteria isolated from coastal sediment.</title>
        <authorList>
            <person name="Liu X.-J."/>
            <person name="Du Z.-J."/>
        </authorList>
    </citation>
    <scope>NUCLEOTIDE SEQUENCE [LARGE SCALE GENOMIC DNA]</scope>
    <source>
        <strain evidence="14 15">SDUM461003</strain>
    </source>
</reference>
<evidence type="ECO:0000256" key="10">
    <source>
        <dbReference type="ARBA" id="ARBA00049176"/>
    </source>
</evidence>
<keyword evidence="7" id="KW-0259">Enterobactin biosynthesis</keyword>
<comment type="similarity">
    <text evidence="3">Belongs to the P-Pant transferase superfamily. EntD family.</text>
</comment>
<keyword evidence="6 14" id="KW-0808">Transferase</keyword>
<evidence type="ECO:0000256" key="6">
    <source>
        <dbReference type="ARBA" id="ARBA00022679"/>
    </source>
</evidence>
<accession>A0ABU1ASG0</accession>
<comment type="pathway">
    <text evidence="2">Siderophore biosynthesis; enterobactin biosynthesis.</text>
</comment>
<evidence type="ECO:0000256" key="7">
    <source>
        <dbReference type="ARBA" id="ARBA00023191"/>
    </source>
</evidence>
<dbReference type="SUPFAM" id="SSF56214">
    <property type="entry name" value="4'-phosphopantetheinyl transferase"/>
    <property type="match status" value="1"/>
</dbReference>
<evidence type="ECO:0000256" key="2">
    <source>
        <dbReference type="ARBA" id="ARBA00004993"/>
    </source>
</evidence>
<proteinExistence type="inferred from homology"/>
<dbReference type="InterPro" id="IPR008278">
    <property type="entry name" value="4-PPantetheinyl_Trfase_dom"/>
</dbReference>
<sequence length="217" mass="23953">MESTLAVIQVALAELAPEGVISTAALVGAHDAELSETERRWVDGWGPHRRAEFATGRWCARHAMAQLGLSTGDLLADDEGLPQWPRGLAGCISHSRGLAAAIVARAEPALLLGLDLEKTNRLSAGAIQKVVHPLEQNFVAGDQVRASLLFSLKEAFYKAQFPRWRTPGNFHDMALTLDLTRGEARILQLDARFASDLLRLRFRFRLVDDYVVSLCWL</sequence>
<comment type="subunit">
    <text evidence="4">EntB, EntD, EntE, and EntF form a multienzyme complex called enterobactin synthase.</text>
</comment>
<dbReference type="Gene3D" id="3.90.470.20">
    <property type="entry name" value="4'-phosphopantetheinyl transferase domain"/>
    <property type="match status" value="1"/>
</dbReference>
<gene>
    <name evidence="14" type="ORF">QEH52_00190</name>
</gene>